<evidence type="ECO:0000256" key="2">
    <source>
        <dbReference type="ARBA" id="ARBA00004651"/>
    </source>
</evidence>
<accession>A0A830EPP0</accession>
<evidence type="ECO:0000313" key="14">
    <source>
        <dbReference type="Proteomes" id="UP000653099"/>
    </source>
</evidence>
<comment type="similarity">
    <text evidence="4 11">Belongs to the CobD/CbiB family.</text>
</comment>
<evidence type="ECO:0000256" key="4">
    <source>
        <dbReference type="ARBA" id="ARBA00006263"/>
    </source>
</evidence>
<feature type="region of interest" description="Disordered" evidence="12">
    <location>
        <begin position="289"/>
        <end position="309"/>
    </location>
</feature>
<evidence type="ECO:0000256" key="11">
    <source>
        <dbReference type="HAMAP-Rule" id="MF_00024"/>
    </source>
</evidence>
<dbReference type="InterPro" id="IPR004485">
    <property type="entry name" value="Cobalamin_biosynth_CobD/CbiB"/>
</dbReference>
<keyword evidence="8 11" id="KW-0812">Transmembrane</keyword>
<comment type="caution">
    <text evidence="13">The sequence shown here is derived from an EMBL/GenBank/DDBJ whole genome shotgun (WGS) entry which is preliminary data.</text>
</comment>
<dbReference type="GO" id="GO:0015420">
    <property type="term" value="F:ABC-type vitamin B12 transporter activity"/>
    <property type="evidence" value="ECO:0007669"/>
    <property type="project" value="UniProtKB-UniRule"/>
</dbReference>
<dbReference type="AlphaFoldDB" id="A0A830EPP0"/>
<keyword evidence="7 11" id="KW-0169">Cobalamin biosynthesis</keyword>
<evidence type="ECO:0000256" key="9">
    <source>
        <dbReference type="ARBA" id="ARBA00022989"/>
    </source>
</evidence>
<protein>
    <recommendedName>
        <fullName evidence="5 11">Probable cobalamin biosynthesis protein CobD</fullName>
    </recommendedName>
</protein>
<keyword evidence="10 11" id="KW-0472">Membrane</keyword>
<evidence type="ECO:0000256" key="3">
    <source>
        <dbReference type="ARBA" id="ARBA00004953"/>
    </source>
</evidence>
<keyword evidence="9 11" id="KW-1133">Transmembrane helix</keyword>
<dbReference type="HAMAP" id="MF_00024">
    <property type="entry name" value="CobD_CbiB"/>
    <property type="match status" value="1"/>
</dbReference>
<name>A0A830EPP0_9EURY</name>
<reference evidence="13" key="1">
    <citation type="journal article" date="2014" name="Int. J. Syst. Evol. Microbiol.">
        <title>Complete genome sequence of Corynebacterium casei LMG S-19264T (=DSM 44701T), isolated from a smear-ripened cheese.</title>
        <authorList>
            <consortium name="US DOE Joint Genome Institute (JGI-PGF)"/>
            <person name="Walter F."/>
            <person name="Albersmeier A."/>
            <person name="Kalinowski J."/>
            <person name="Ruckert C."/>
        </authorList>
    </citation>
    <scope>NUCLEOTIDE SEQUENCE</scope>
    <source>
        <strain evidence="13">JCM 14359</strain>
    </source>
</reference>
<keyword evidence="14" id="KW-1185">Reference proteome</keyword>
<evidence type="ECO:0000256" key="10">
    <source>
        <dbReference type="ARBA" id="ARBA00023136"/>
    </source>
</evidence>
<evidence type="ECO:0000256" key="12">
    <source>
        <dbReference type="SAM" id="MobiDB-lite"/>
    </source>
</evidence>
<reference evidence="13" key="2">
    <citation type="submission" date="2020-09" db="EMBL/GenBank/DDBJ databases">
        <authorList>
            <person name="Sun Q."/>
            <person name="Ohkuma M."/>
        </authorList>
    </citation>
    <scope>NUCLEOTIDE SEQUENCE</scope>
    <source>
        <strain evidence="13">JCM 14359</strain>
    </source>
</reference>
<dbReference type="PANTHER" id="PTHR34308">
    <property type="entry name" value="COBALAMIN BIOSYNTHESIS PROTEIN CBIB"/>
    <property type="match status" value="1"/>
</dbReference>
<evidence type="ECO:0000256" key="5">
    <source>
        <dbReference type="ARBA" id="ARBA00016185"/>
    </source>
</evidence>
<dbReference type="GO" id="GO:0048472">
    <property type="term" value="F:threonine-phosphate decarboxylase activity"/>
    <property type="evidence" value="ECO:0007669"/>
    <property type="project" value="InterPro"/>
</dbReference>
<comment type="caution">
    <text evidence="11">Lacks conserved residue(s) required for the propagation of feature annotation.</text>
</comment>
<evidence type="ECO:0000256" key="7">
    <source>
        <dbReference type="ARBA" id="ARBA00022573"/>
    </source>
</evidence>
<comment type="subcellular location">
    <subcellularLocation>
        <location evidence="2 11">Cell membrane</location>
        <topology evidence="2 11">Multi-pass membrane protein</topology>
    </subcellularLocation>
</comment>
<keyword evidence="6 11" id="KW-1003">Cell membrane</keyword>
<organism evidence="13 14">
    <name type="scientific">Halobellus salinus</name>
    <dbReference type="NCBI Taxonomy" id="931585"/>
    <lineage>
        <taxon>Archaea</taxon>
        <taxon>Methanobacteriati</taxon>
        <taxon>Methanobacteriota</taxon>
        <taxon>Stenosarchaea group</taxon>
        <taxon>Halobacteria</taxon>
        <taxon>Halobacteriales</taxon>
        <taxon>Haloferacaceae</taxon>
        <taxon>Halobellus</taxon>
    </lineage>
</organism>
<comment type="function">
    <text evidence="1 11">Converts cobyric acid to cobinamide by the addition of aminopropanol on the F carboxylic group.</text>
</comment>
<evidence type="ECO:0000256" key="6">
    <source>
        <dbReference type="ARBA" id="ARBA00022475"/>
    </source>
</evidence>
<evidence type="ECO:0000256" key="8">
    <source>
        <dbReference type="ARBA" id="ARBA00022692"/>
    </source>
</evidence>
<dbReference type="Proteomes" id="UP000653099">
    <property type="component" value="Unassembled WGS sequence"/>
</dbReference>
<comment type="pathway">
    <text evidence="3 11">Cofactor biosynthesis; adenosylcobalamin biosynthesis.</text>
</comment>
<evidence type="ECO:0000313" key="13">
    <source>
        <dbReference type="EMBL" id="GGJ11657.1"/>
    </source>
</evidence>
<gene>
    <name evidence="11" type="primary">cobD</name>
    <name evidence="13" type="ORF">GCM10008995_21950</name>
</gene>
<dbReference type="GO" id="GO:0005886">
    <property type="term" value="C:plasma membrane"/>
    <property type="evidence" value="ECO:0007669"/>
    <property type="project" value="UniProtKB-SubCell"/>
</dbReference>
<feature type="transmembrane region" description="Helical" evidence="11">
    <location>
        <begin position="88"/>
        <end position="108"/>
    </location>
</feature>
<proteinExistence type="inferred from homology"/>
<dbReference type="EMBL" id="BMOC01000014">
    <property type="protein sequence ID" value="GGJ11657.1"/>
    <property type="molecule type" value="Genomic_DNA"/>
</dbReference>
<evidence type="ECO:0000256" key="1">
    <source>
        <dbReference type="ARBA" id="ARBA00003384"/>
    </source>
</evidence>
<feature type="transmembrane region" description="Helical" evidence="11">
    <location>
        <begin position="58"/>
        <end position="81"/>
    </location>
</feature>
<dbReference type="GO" id="GO:0009236">
    <property type="term" value="P:cobalamin biosynthetic process"/>
    <property type="evidence" value="ECO:0007669"/>
    <property type="project" value="UniProtKB-UniRule"/>
</dbReference>
<dbReference type="UniPathway" id="UPA00148"/>
<sequence>MTVPATAAAAVAVAAALDAAVAEPPSRAHPVALFGHLVAVVDRDVDGSESSGWTHPRIVGVAAAVILPVFAAAVATAAVLAGSHTHPWVGAAVAGLVLFSTTSLRALLDRAREVIAASGGDLDAARHSLRALAGRDASSLDAAHVRSAAVESLAENLADGWVAPLVAFGGVVGGGEFVGGVTVVGIDAGVALAAGAAAWVKAVNTMDSMLGYRSKPVGWAPARLDDVVMWLPARLSAGLLGAAAGTPGVPSRRRVRALARTPASPNSGWPMATMAAALPARLVKPGAYDLDPAGSETGSGGAAGGADNTTTLPDIATATRAVGVTRRAGVLAAAVTGGVVWF</sequence>
<dbReference type="PANTHER" id="PTHR34308:SF1">
    <property type="entry name" value="COBALAMIN BIOSYNTHESIS PROTEIN CBIB"/>
    <property type="match status" value="1"/>
</dbReference>
<dbReference type="Pfam" id="PF03186">
    <property type="entry name" value="CobD_Cbib"/>
    <property type="match status" value="1"/>
</dbReference>